<reference evidence="1 2" key="1">
    <citation type="journal article" date="2013" name="Genome Announc.">
        <title>Draft Genome Sequence of the Cellulolytic, Mesophilic, Anaerobic Bacterium Clostridium termitidis Strain CT1112 (DSM 5398).</title>
        <authorList>
            <person name="Lal S."/>
            <person name="Ramachandran U."/>
            <person name="Zhang X."/>
            <person name="Munir R."/>
            <person name="Sparling R."/>
            <person name="Levin D.B."/>
        </authorList>
    </citation>
    <scope>NUCLEOTIDE SEQUENCE [LARGE SCALE GENOMIC DNA]</scope>
    <source>
        <strain evidence="1 2">CT1112</strain>
    </source>
</reference>
<evidence type="ECO:0000313" key="2">
    <source>
        <dbReference type="Proteomes" id="UP000014155"/>
    </source>
</evidence>
<dbReference type="PATRIC" id="fig|1195236.3.peg.586"/>
<gene>
    <name evidence="1" type="ORF">CTER_0279</name>
</gene>
<protein>
    <recommendedName>
        <fullName evidence="3">Tail fiber protein</fullName>
    </recommendedName>
</protein>
<proteinExistence type="predicted"/>
<organism evidence="1 2">
    <name type="scientific">Ruminiclostridium cellobioparum subsp. termitidis CT1112</name>
    <dbReference type="NCBI Taxonomy" id="1195236"/>
    <lineage>
        <taxon>Bacteria</taxon>
        <taxon>Bacillati</taxon>
        <taxon>Bacillota</taxon>
        <taxon>Clostridia</taxon>
        <taxon>Eubacteriales</taxon>
        <taxon>Oscillospiraceae</taxon>
        <taxon>Ruminiclostridium</taxon>
    </lineage>
</organism>
<evidence type="ECO:0008006" key="3">
    <source>
        <dbReference type="Google" id="ProtNLM"/>
    </source>
</evidence>
<accession>S0FND0</accession>
<comment type="caution">
    <text evidence="1">The sequence shown here is derived from an EMBL/GenBank/DDBJ whole genome shotgun (WGS) entry which is preliminary data.</text>
</comment>
<name>S0FND0_RUMCE</name>
<evidence type="ECO:0000313" key="1">
    <source>
        <dbReference type="EMBL" id="EMS73750.1"/>
    </source>
</evidence>
<dbReference type="STRING" id="1195236.CTER_0279"/>
<dbReference type="AlphaFoldDB" id="S0FND0"/>
<dbReference type="RefSeq" id="WP_004623541.1">
    <property type="nucleotide sequence ID" value="NZ_AORV01000015.1"/>
</dbReference>
<sequence>MQFTANYDFKKPGGTDLVNVDDLNTNFDNIDAALTPSADPTLVPASSGPAKLFQWVSWITNRIKAITGKDKWYEAPDTNLADIVSTATANKVLKLNGDARLPASITGDADTLDGKHADAFAPVNHTHAAPFFAKTGVVSHGNKIQKTPGYQNYEYMVSLASIDAYGSSFDISLATRGSYPNYYTVASDITRLGYVCSVDKTTLVVTAQALADNNTWVSGSANYIEIAWN</sequence>
<dbReference type="EMBL" id="AORV01000015">
    <property type="protein sequence ID" value="EMS73750.1"/>
    <property type="molecule type" value="Genomic_DNA"/>
</dbReference>
<dbReference type="Proteomes" id="UP000014155">
    <property type="component" value="Unassembled WGS sequence"/>
</dbReference>
<keyword evidence="2" id="KW-1185">Reference proteome</keyword>